<dbReference type="GO" id="GO:0016814">
    <property type="term" value="F:hydrolase activity, acting on carbon-nitrogen (but not peptide) bonds, in cyclic amidines"/>
    <property type="evidence" value="ECO:0007669"/>
    <property type="project" value="UniProtKB-ARBA"/>
</dbReference>
<dbReference type="InterPro" id="IPR016192">
    <property type="entry name" value="APOBEC/CMP_deaminase_Zn-bd"/>
</dbReference>
<evidence type="ECO:0000259" key="3">
    <source>
        <dbReference type="PROSITE" id="PS51747"/>
    </source>
</evidence>
<gene>
    <name evidence="4" type="ORF">DB88DRAFT_499609</name>
</gene>
<keyword evidence="1" id="KW-0479">Metal-binding</keyword>
<dbReference type="GO" id="GO:0006139">
    <property type="term" value="P:nucleobase-containing compound metabolic process"/>
    <property type="evidence" value="ECO:0007669"/>
    <property type="project" value="UniProtKB-ARBA"/>
</dbReference>
<dbReference type="Gene3D" id="3.40.140.10">
    <property type="entry name" value="Cytidine Deaminase, domain 2"/>
    <property type="match status" value="1"/>
</dbReference>
<dbReference type="InterPro" id="IPR002125">
    <property type="entry name" value="CMP_dCMP_dom"/>
</dbReference>
<dbReference type="EMBL" id="JAODAN010000011">
    <property type="protein sequence ID" value="KAK1921105.1"/>
    <property type="molecule type" value="Genomic_DNA"/>
</dbReference>
<dbReference type="Proteomes" id="UP001182556">
    <property type="component" value="Unassembled WGS sequence"/>
</dbReference>
<dbReference type="InterPro" id="IPR016193">
    <property type="entry name" value="Cytidine_deaminase-like"/>
</dbReference>
<dbReference type="PROSITE" id="PS51747">
    <property type="entry name" value="CYT_DCMP_DEAMINASES_2"/>
    <property type="match status" value="1"/>
</dbReference>
<keyword evidence="5" id="KW-1185">Reference proteome</keyword>
<dbReference type="SUPFAM" id="SSF53927">
    <property type="entry name" value="Cytidine deaminase-like"/>
    <property type="match status" value="1"/>
</dbReference>
<evidence type="ECO:0000256" key="2">
    <source>
        <dbReference type="ARBA" id="ARBA00022833"/>
    </source>
</evidence>
<feature type="domain" description="CMP/dCMP-type deaminase" evidence="3">
    <location>
        <begin position="1"/>
        <end position="82"/>
    </location>
</feature>
<evidence type="ECO:0000313" key="5">
    <source>
        <dbReference type="Proteomes" id="UP001182556"/>
    </source>
</evidence>
<name>A0AAD9CV58_PAPLA</name>
<dbReference type="Pfam" id="PF00383">
    <property type="entry name" value="dCMP_cyt_deam_1"/>
    <property type="match status" value="1"/>
</dbReference>
<evidence type="ECO:0000256" key="1">
    <source>
        <dbReference type="ARBA" id="ARBA00022723"/>
    </source>
</evidence>
<dbReference type="PROSITE" id="PS00903">
    <property type="entry name" value="CYT_DCMP_DEAMINASES_1"/>
    <property type="match status" value="1"/>
</dbReference>
<protein>
    <submittedName>
        <fullName evidence="4">Cytidine deaminase-like protein</fullName>
    </submittedName>
</protein>
<accession>A0AAD9CV58</accession>
<reference evidence="4" key="1">
    <citation type="submission" date="2023-02" db="EMBL/GenBank/DDBJ databases">
        <title>Identification and recombinant expression of a fungal hydrolase from Papiliotrema laurentii that hydrolyzes apple cutin and clears colloidal polyester polyurethane.</title>
        <authorList>
            <consortium name="DOE Joint Genome Institute"/>
            <person name="Roman V.A."/>
            <person name="Bojanowski C."/>
            <person name="Crable B.R."/>
            <person name="Wagner D.N."/>
            <person name="Hung C.S."/>
            <person name="Nadeau L.J."/>
            <person name="Schratz L."/>
            <person name="Haridas S."/>
            <person name="Pangilinan J."/>
            <person name="Lipzen A."/>
            <person name="Na H."/>
            <person name="Yan M."/>
            <person name="Ng V."/>
            <person name="Grigoriev I.V."/>
            <person name="Spatafora J.W."/>
            <person name="Barlow D."/>
            <person name="Biffinger J."/>
            <person name="Kelley-Loughnane N."/>
            <person name="Varaljay V.A."/>
            <person name="Crookes-Goodson W.J."/>
        </authorList>
    </citation>
    <scope>NUCLEOTIDE SEQUENCE</scope>
    <source>
        <strain evidence="4">5307AH</strain>
    </source>
</reference>
<dbReference type="GO" id="GO:0008270">
    <property type="term" value="F:zinc ion binding"/>
    <property type="evidence" value="ECO:0007669"/>
    <property type="project" value="InterPro"/>
</dbReference>
<dbReference type="GO" id="GO:0019239">
    <property type="term" value="F:deaminase activity"/>
    <property type="evidence" value="ECO:0007669"/>
    <property type="project" value="UniProtKB-ARBA"/>
</dbReference>
<sequence length="162" mass="18071">MHGEITAIRHCTDVLRRRGLSPQEILAAWKDFSLYTNGEPCPMCASAIRWAGFKEMIYGSSIRTIAEYGRNQIYIPSSMVWEKSYSLGHATHMLGNVLTNETDPFFAHQFNESAPCPIGCQRHSFPGKRVQVCTPMANWREVIREAGVGNAATGLAQGHDEL</sequence>
<proteinExistence type="predicted"/>
<comment type="caution">
    <text evidence="4">The sequence shown here is derived from an EMBL/GenBank/DDBJ whole genome shotgun (WGS) entry which is preliminary data.</text>
</comment>
<evidence type="ECO:0000313" key="4">
    <source>
        <dbReference type="EMBL" id="KAK1921105.1"/>
    </source>
</evidence>
<dbReference type="AlphaFoldDB" id="A0AAD9CV58"/>
<organism evidence="4 5">
    <name type="scientific">Papiliotrema laurentii</name>
    <name type="common">Cryptococcus laurentii</name>
    <dbReference type="NCBI Taxonomy" id="5418"/>
    <lineage>
        <taxon>Eukaryota</taxon>
        <taxon>Fungi</taxon>
        <taxon>Dikarya</taxon>
        <taxon>Basidiomycota</taxon>
        <taxon>Agaricomycotina</taxon>
        <taxon>Tremellomycetes</taxon>
        <taxon>Tremellales</taxon>
        <taxon>Rhynchogastremaceae</taxon>
        <taxon>Papiliotrema</taxon>
    </lineage>
</organism>
<keyword evidence="2" id="KW-0862">Zinc</keyword>